<dbReference type="InterPro" id="IPR029056">
    <property type="entry name" value="Ribokinase-like"/>
</dbReference>
<dbReference type="Proteomes" id="UP000053268">
    <property type="component" value="Unassembled WGS sequence"/>
</dbReference>
<organism evidence="3 4">
    <name type="scientific">Papilio xuthus</name>
    <name type="common">Asian swallowtail butterfly</name>
    <dbReference type="NCBI Taxonomy" id="66420"/>
    <lineage>
        <taxon>Eukaryota</taxon>
        <taxon>Metazoa</taxon>
        <taxon>Ecdysozoa</taxon>
        <taxon>Arthropoda</taxon>
        <taxon>Hexapoda</taxon>
        <taxon>Insecta</taxon>
        <taxon>Pterygota</taxon>
        <taxon>Neoptera</taxon>
        <taxon>Endopterygota</taxon>
        <taxon>Lepidoptera</taxon>
        <taxon>Glossata</taxon>
        <taxon>Ditrysia</taxon>
        <taxon>Papilionoidea</taxon>
        <taxon>Papilionidae</taxon>
        <taxon>Papilioninae</taxon>
        <taxon>Papilio</taxon>
    </lineage>
</organism>
<evidence type="ECO:0000313" key="3">
    <source>
        <dbReference type="EMBL" id="KPI93350.1"/>
    </source>
</evidence>
<dbReference type="InterPro" id="IPR011611">
    <property type="entry name" value="PfkB_dom"/>
</dbReference>
<dbReference type="GO" id="GO:0004730">
    <property type="term" value="F:pseudouridylate synthase activity"/>
    <property type="evidence" value="ECO:0007669"/>
    <property type="project" value="TreeGrafter"/>
</dbReference>
<keyword evidence="3" id="KW-0808">Transferase</keyword>
<keyword evidence="1" id="KW-0479">Metal-binding</keyword>
<feature type="domain" description="Carbohydrate kinase PfkB" evidence="2">
    <location>
        <begin position="35"/>
        <end position="162"/>
    </location>
</feature>
<accession>A0A194PQE0</accession>
<dbReference type="Pfam" id="PF00294">
    <property type="entry name" value="PfkB"/>
    <property type="match status" value="1"/>
</dbReference>
<dbReference type="GO" id="GO:0046872">
    <property type="term" value="F:metal ion binding"/>
    <property type="evidence" value="ECO:0007669"/>
    <property type="project" value="UniProtKB-KW"/>
</dbReference>
<dbReference type="Gene3D" id="3.40.1190.20">
    <property type="match status" value="1"/>
</dbReference>
<keyword evidence="4" id="KW-1185">Reference proteome</keyword>
<dbReference type="PANTHER" id="PTHR42909:SF1">
    <property type="entry name" value="CARBOHYDRATE KINASE PFKB DOMAIN-CONTAINING PROTEIN"/>
    <property type="match status" value="1"/>
</dbReference>
<keyword evidence="3" id="KW-0418">Kinase</keyword>
<reference evidence="3 4" key="1">
    <citation type="journal article" date="2015" name="Nat. Commun.">
        <title>Outbred genome sequencing and CRISPR/Cas9 gene editing in butterflies.</title>
        <authorList>
            <person name="Li X."/>
            <person name="Fan D."/>
            <person name="Zhang W."/>
            <person name="Liu G."/>
            <person name="Zhang L."/>
            <person name="Zhao L."/>
            <person name="Fang X."/>
            <person name="Chen L."/>
            <person name="Dong Y."/>
            <person name="Chen Y."/>
            <person name="Ding Y."/>
            <person name="Zhao R."/>
            <person name="Feng M."/>
            <person name="Zhu Y."/>
            <person name="Feng Y."/>
            <person name="Jiang X."/>
            <person name="Zhu D."/>
            <person name="Xiang H."/>
            <person name="Feng X."/>
            <person name="Li S."/>
            <person name="Wang J."/>
            <person name="Zhang G."/>
            <person name="Kronforst M.R."/>
            <person name="Wang W."/>
        </authorList>
    </citation>
    <scope>NUCLEOTIDE SEQUENCE [LARGE SCALE GENOMIC DNA]</scope>
    <source>
        <strain evidence="3">Ya'a_city_454_Px</strain>
        <tissue evidence="3">Whole body</tissue>
    </source>
</reference>
<dbReference type="GO" id="GO:0016301">
    <property type="term" value="F:kinase activity"/>
    <property type="evidence" value="ECO:0007669"/>
    <property type="project" value="UniProtKB-KW"/>
</dbReference>
<protein>
    <submittedName>
        <fullName evidence="3">Pseudouridine kinase</fullName>
    </submittedName>
</protein>
<proteinExistence type="predicted"/>
<name>A0A194PQE0_PAPXU</name>
<evidence type="ECO:0000256" key="1">
    <source>
        <dbReference type="ARBA" id="ARBA00022723"/>
    </source>
</evidence>
<dbReference type="GO" id="GO:0016798">
    <property type="term" value="F:hydrolase activity, acting on glycosyl bonds"/>
    <property type="evidence" value="ECO:0007669"/>
    <property type="project" value="TreeGrafter"/>
</dbReference>
<dbReference type="GO" id="GO:0006796">
    <property type="term" value="P:phosphate-containing compound metabolic process"/>
    <property type="evidence" value="ECO:0007669"/>
    <property type="project" value="UniProtKB-ARBA"/>
</dbReference>
<gene>
    <name evidence="3" type="ORF">RR46_10610</name>
</gene>
<dbReference type="SUPFAM" id="SSF53613">
    <property type="entry name" value="Ribokinase-like"/>
    <property type="match status" value="1"/>
</dbReference>
<dbReference type="AlphaFoldDB" id="A0A194PQE0"/>
<sequence>MNSMSVVVFILCPISRKKKWKMDGSTHPCVTEQCGGGVGRNMAEALWRLRGGNARLLTAIGDDSDGRYLADIAPGLLLDGCIVKNARTSMYSVLFDSKGECLLGLGDMDIHNQITTQMVDKHIETLEKAPLVVLDGNVPQSTMDYVLQLCHELNKPGENMNLITALLYLTQAGPVSAAPPFFGVRGNLPKLGAS</sequence>
<dbReference type="EMBL" id="KQ459602">
    <property type="protein sequence ID" value="KPI93350.1"/>
    <property type="molecule type" value="Genomic_DNA"/>
</dbReference>
<evidence type="ECO:0000313" key="4">
    <source>
        <dbReference type="Proteomes" id="UP000053268"/>
    </source>
</evidence>
<dbReference type="GO" id="GO:0005737">
    <property type="term" value="C:cytoplasm"/>
    <property type="evidence" value="ECO:0007669"/>
    <property type="project" value="TreeGrafter"/>
</dbReference>
<dbReference type="STRING" id="66420.A0A194PQE0"/>
<evidence type="ECO:0000259" key="2">
    <source>
        <dbReference type="Pfam" id="PF00294"/>
    </source>
</evidence>
<dbReference type="PANTHER" id="PTHR42909">
    <property type="entry name" value="ZGC:136858"/>
    <property type="match status" value="1"/>
</dbReference>